<evidence type="ECO:0000313" key="2">
    <source>
        <dbReference type="EMBL" id="CAF4898016.1"/>
    </source>
</evidence>
<evidence type="ECO:0000313" key="1">
    <source>
        <dbReference type="EMBL" id="CAF1545767.1"/>
    </source>
</evidence>
<dbReference type="Proteomes" id="UP000663855">
    <property type="component" value="Unassembled WGS sequence"/>
</dbReference>
<reference evidence="1" key="1">
    <citation type="submission" date="2021-02" db="EMBL/GenBank/DDBJ databases">
        <authorList>
            <person name="Nowell W R."/>
        </authorList>
    </citation>
    <scope>NUCLEOTIDE SEQUENCE</scope>
</reference>
<gene>
    <name evidence="2" type="ORF">BYL167_LOCUS52047</name>
    <name evidence="1" type="ORF">CJN711_LOCUS30029</name>
</gene>
<proteinExistence type="predicted"/>
<dbReference type="Proteomes" id="UP000681967">
    <property type="component" value="Unassembled WGS sequence"/>
</dbReference>
<evidence type="ECO:0000313" key="3">
    <source>
        <dbReference type="Proteomes" id="UP000663855"/>
    </source>
</evidence>
<dbReference type="EMBL" id="CAJOBH010166948">
    <property type="protein sequence ID" value="CAF4898016.1"/>
    <property type="molecule type" value="Genomic_DNA"/>
</dbReference>
<comment type="caution">
    <text evidence="1">The sequence shown here is derived from an EMBL/GenBank/DDBJ whole genome shotgun (WGS) entry which is preliminary data.</text>
</comment>
<organism evidence="1 3">
    <name type="scientific">Rotaria magnacalcarata</name>
    <dbReference type="NCBI Taxonomy" id="392030"/>
    <lineage>
        <taxon>Eukaryota</taxon>
        <taxon>Metazoa</taxon>
        <taxon>Spiralia</taxon>
        <taxon>Gnathifera</taxon>
        <taxon>Rotifera</taxon>
        <taxon>Eurotatoria</taxon>
        <taxon>Bdelloidea</taxon>
        <taxon>Philodinida</taxon>
        <taxon>Philodinidae</taxon>
        <taxon>Rotaria</taxon>
    </lineage>
</organism>
<protein>
    <submittedName>
        <fullName evidence="1">Uncharacterized protein</fullName>
    </submittedName>
</protein>
<dbReference type="EMBL" id="CAJNOV010014285">
    <property type="protein sequence ID" value="CAF1545767.1"/>
    <property type="molecule type" value="Genomic_DNA"/>
</dbReference>
<feature type="non-terminal residue" evidence="1">
    <location>
        <position position="25"/>
    </location>
</feature>
<sequence length="25" mass="2781">MLGWAQAANEDQLIQGMARTNEYIG</sequence>
<dbReference type="AlphaFoldDB" id="A0A815WBN7"/>
<accession>A0A815WBN7</accession>
<name>A0A815WBN7_9BILA</name>